<feature type="transmembrane region" description="Helical" evidence="1">
    <location>
        <begin position="18"/>
        <end position="36"/>
    </location>
</feature>
<gene>
    <name evidence="2" type="ORF">DAT561_p1069</name>
</gene>
<name>A0A2Z5Y4Q7_9ENTE</name>
<dbReference type="EMBL" id="AP018493">
    <property type="protein sequence ID" value="BBC61771.1"/>
    <property type="molecule type" value="Genomic_DNA"/>
</dbReference>
<feature type="transmembrane region" description="Helical" evidence="1">
    <location>
        <begin position="48"/>
        <end position="66"/>
    </location>
</feature>
<dbReference type="AlphaFoldDB" id="A0A2Z5Y4Q7"/>
<protein>
    <submittedName>
        <fullName evidence="2">Uncharacterized protein</fullName>
    </submittedName>
</protein>
<accession>A0A2Z5Y4Q7</accession>
<evidence type="ECO:0000313" key="2">
    <source>
        <dbReference type="EMBL" id="BBC61771.1"/>
    </source>
</evidence>
<reference evidence="2 3" key="1">
    <citation type="submission" date="2018-01" db="EMBL/GenBank/DDBJ databases">
        <title>Whole genome sequence of Melissococcus plutonius DAT561.</title>
        <authorList>
            <person name="Okumura K."/>
            <person name="Takamatsu D."/>
            <person name="Okura M."/>
        </authorList>
    </citation>
    <scope>NUCLEOTIDE SEQUENCE [LARGE SCALE GENOMIC DNA]</scope>
    <source>
        <strain evidence="2 3">DAT561</strain>
        <plasmid evidence="3">pmp1 dat561 dna</plasmid>
    </source>
</reference>
<keyword evidence="1" id="KW-1133">Transmembrane helix</keyword>
<keyword evidence="1" id="KW-0812">Transmembrane</keyword>
<evidence type="ECO:0000313" key="3">
    <source>
        <dbReference type="Proteomes" id="UP000269226"/>
    </source>
</evidence>
<feature type="transmembrane region" description="Helical" evidence="1">
    <location>
        <begin position="226"/>
        <end position="244"/>
    </location>
</feature>
<proteinExistence type="predicted"/>
<organism evidence="2 3">
    <name type="scientific">Melissococcus plutonius</name>
    <dbReference type="NCBI Taxonomy" id="33970"/>
    <lineage>
        <taxon>Bacteria</taxon>
        <taxon>Bacillati</taxon>
        <taxon>Bacillota</taxon>
        <taxon>Bacilli</taxon>
        <taxon>Lactobacillales</taxon>
        <taxon>Enterococcaceae</taxon>
        <taxon>Melissococcus</taxon>
    </lineage>
</organism>
<feature type="transmembrane region" description="Helical" evidence="1">
    <location>
        <begin position="200"/>
        <end position="220"/>
    </location>
</feature>
<keyword evidence="1" id="KW-0472">Membrane</keyword>
<feature type="transmembrane region" description="Helical" evidence="1">
    <location>
        <begin position="139"/>
        <end position="161"/>
    </location>
</feature>
<evidence type="ECO:0000256" key="1">
    <source>
        <dbReference type="SAM" id="Phobius"/>
    </source>
</evidence>
<geneLocation type="plasmid" evidence="3">
    <name>pmp1 dat561 dna</name>
</geneLocation>
<feature type="transmembrane region" description="Helical" evidence="1">
    <location>
        <begin position="111"/>
        <end position="133"/>
    </location>
</feature>
<dbReference type="Proteomes" id="UP000269226">
    <property type="component" value="Plasmid pMP1"/>
</dbReference>
<keyword evidence="2" id="KW-0614">Plasmid</keyword>
<sequence length="246" mass="29325">MYRLIEINLSTKYIFKYFYNWIVFIMLFQFLFLPLFQNNFFEIVRLSYKLDYVQIIFISLLSYILHEIGHAAWLKKKDIKQLKFGFALVLNILPTFYIKHKVYNFTKIEKITYYLSGCLMNIFIVFSALIYQLVFGVSNVSSCFILINFSIVFLNLIPFLITDGYHILTIITDEYNLRQKFTSVIKNPVNLKNYNKFVKVYTIFNIIFLFFINVNTYTRITNVTNSYVGMGALLIITILQVLLFRR</sequence>
<feature type="transmembrane region" description="Helical" evidence="1">
    <location>
        <begin position="81"/>
        <end position="99"/>
    </location>
</feature>